<evidence type="ECO:0000256" key="3">
    <source>
        <dbReference type="PROSITE-ProRule" id="PRU00182"/>
    </source>
</evidence>
<feature type="domain" description="Pseudouridine synthase RsuA/RluA-like" evidence="4">
    <location>
        <begin position="81"/>
        <end position="206"/>
    </location>
</feature>
<sequence length="283" mass="33130">MVEFFKLKSRGEQPLIECVSTVTGSKKRAKKLINEGLCSVNGLKELFYRKKIKAKSSIYVSFNHLLFDEKRIEKLYEDEYILIINKPPFINSNKDVPNVEEILRRKNKDYTVVHRLDKQTSGALIAAKERKVFESFKELFKKKRVKKVYLCLAAGNFKKKSGKVNVPLDGKPSETLFRVLEEFNGTSLLEVEIPTGRKHQIRRHLSLINHPVLGEFNYWKRKWDKEIHLFSPRILLHARKIEFPHPILKKTVSVKAPFPEDFKLFLRILRGEEELKVIEKEVG</sequence>
<evidence type="ECO:0000313" key="5">
    <source>
        <dbReference type="EMBL" id="TCK05397.1"/>
    </source>
</evidence>
<comment type="caution">
    <text evidence="5">The sequence shown here is derived from an EMBL/GenBank/DDBJ whole genome shotgun (WGS) entry which is preliminary data.</text>
</comment>
<dbReference type="InterPro" id="IPR006224">
    <property type="entry name" value="PsdUridine_synth_RluA-like_CS"/>
</dbReference>
<dbReference type="GO" id="GO:0000455">
    <property type="term" value="P:enzyme-directed rRNA pseudouridine synthesis"/>
    <property type="evidence" value="ECO:0007669"/>
    <property type="project" value="TreeGrafter"/>
</dbReference>
<organism evidence="5 6">
    <name type="scientific">Phorcysia thermohydrogeniphila</name>
    <dbReference type="NCBI Taxonomy" id="936138"/>
    <lineage>
        <taxon>Bacteria</taxon>
        <taxon>Pseudomonadati</taxon>
        <taxon>Aquificota</taxon>
        <taxon>Aquificia</taxon>
        <taxon>Desulfurobacteriales</taxon>
        <taxon>Desulfurobacteriaceae</taxon>
        <taxon>Phorcysia</taxon>
    </lineage>
</organism>
<dbReference type="PROSITE" id="PS01129">
    <property type="entry name" value="PSI_RLU"/>
    <property type="match status" value="1"/>
</dbReference>
<dbReference type="EMBL" id="SMFV01000002">
    <property type="protein sequence ID" value="TCK05397.1"/>
    <property type="molecule type" value="Genomic_DNA"/>
</dbReference>
<dbReference type="Pfam" id="PF00849">
    <property type="entry name" value="PseudoU_synth_2"/>
    <property type="match status" value="1"/>
</dbReference>
<dbReference type="PANTHER" id="PTHR21600">
    <property type="entry name" value="MITOCHONDRIAL RNA PSEUDOURIDINE SYNTHASE"/>
    <property type="match status" value="1"/>
</dbReference>
<proteinExistence type="inferred from homology"/>
<dbReference type="GO" id="GO:0009982">
    <property type="term" value="F:pseudouridine synthase activity"/>
    <property type="evidence" value="ECO:0007669"/>
    <property type="project" value="InterPro"/>
</dbReference>
<dbReference type="PROSITE" id="PS50889">
    <property type="entry name" value="S4"/>
    <property type="match status" value="1"/>
</dbReference>
<gene>
    <name evidence="5" type="ORF">CLV27_0825</name>
</gene>
<dbReference type="AlphaFoldDB" id="A0A4R1GAW9"/>
<accession>A0A4R1GAW9</accession>
<dbReference type="RefSeq" id="WP_132526071.1">
    <property type="nucleotide sequence ID" value="NZ_SMFV01000002.1"/>
</dbReference>
<reference evidence="5 6" key="1">
    <citation type="submission" date="2019-03" db="EMBL/GenBank/DDBJ databases">
        <title>Genomic Encyclopedia of Archaeal and Bacterial Type Strains, Phase II (KMG-II): from individual species to whole genera.</title>
        <authorList>
            <person name="Goeker M."/>
        </authorList>
    </citation>
    <scope>NUCLEOTIDE SEQUENCE [LARGE SCALE GENOMIC DNA]</scope>
    <source>
        <strain evidence="5 6">DSM 24425</strain>
    </source>
</reference>
<name>A0A4R1GAW9_9BACT</name>
<evidence type="ECO:0000259" key="4">
    <source>
        <dbReference type="Pfam" id="PF00849"/>
    </source>
</evidence>
<dbReference type="CDD" id="cd02869">
    <property type="entry name" value="PseudoU_synth_RluA_like"/>
    <property type="match status" value="1"/>
</dbReference>
<keyword evidence="6" id="KW-1185">Reference proteome</keyword>
<dbReference type="Proteomes" id="UP000295777">
    <property type="component" value="Unassembled WGS sequence"/>
</dbReference>
<protein>
    <submittedName>
        <fullName evidence="5">23S rRNA pseudouridine1911/1915/1917 synthase</fullName>
    </submittedName>
</protein>
<dbReference type="InterPro" id="IPR020103">
    <property type="entry name" value="PsdUridine_synth_cat_dom_sf"/>
</dbReference>
<evidence type="ECO:0000256" key="1">
    <source>
        <dbReference type="ARBA" id="ARBA00010876"/>
    </source>
</evidence>
<keyword evidence="2" id="KW-0413">Isomerase</keyword>
<dbReference type="GO" id="GO:0003723">
    <property type="term" value="F:RNA binding"/>
    <property type="evidence" value="ECO:0007669"/>
    <property type="project" value="UniProtKB-KW"/>
</dbReference>
<comment type="similarity">
    <text evidence="1">Belongs to the pseudouridine synthase RluA family.</text>
</comment>
<evidence type="ECO:0000313" key="6">
    <source>
        <dbReference type="Proteomes" id="UP000295777"/>
    </source>
</evidence>
<dbReference type="InterPro" id="IPR006145">
    <property type="entry name" value="PsdUridine_synth_RsuA/RluA"/>
</dbReference>
<dbReference type="SUPFAM" id="SSF55120">
    <property type="entry name" value="Pseudouridine synthase"/>
    <property type="match status" value="1"/>
</dbReference>
<dbReference type="OrthoDB" id="9807829at2"/>
<dbReference type="InterPro" id="IPR050188">
    <property type="entry name" value="RluA_PseudoU_synthase"/>
</dbReference>
<evidence type="ECO:0000256" key="2">
    <source>
        <dbReference type="ARBA" id="ARBA00023235"/>
    </source>
</evidence>
<dbReference type="PANTHER" id="PTHR21600:SF44">
    <property type="entry name" value="RIBOSOMAL LARGE SUBUNIT PSEUDOURIDINE SYNTHASE D"/>
    <property type="match status" value="1"/>
</dbReference>
<dbReference type="CDD" id="cd00165">
    <property type="entry name" value="S4"/>
    <property type="match status" value="1"/>
</dbReference>
<dbReference type="Gene3D" id="3.30.2350.10">
    <property type="entry name" value="Pseudouridine synthase"/>
    <property type="match status" value="1"/>
</dbReference>
<dbReference type="GO" id="GO:0140098">
    <property type="term" value="F:catalytic activity, acting on RNA"/>
    <property type="evidence" value="ECO:0007669"/>
    <property type="project" value="UniProtKB-ARBA"/>
</dbReference>
<keyword evidence="3" id="KW-0694">RNA-binding</keyword>